<comment type="caution">
    <text evidence="2">The sequence shown here is derived from an EMBL/GenBank/DDBJ whole genome shotgun (WGS) entry which is preliminary data.</text>
</comment>
<dbReference type="AlphaFoldDB" id="A0A562WL49"/>
<dbReference type="RefSeq" id="WP_145819587.1">
    <property type="nucleotide sequence ID" value="NZ_AP023438.1"/>
</dbReference>
<evidence type="ECO:0000313" key="2">
    <source>
        <dbReference type="EMBL" id="TWJ31019.1"/>
    </source>
</evidence>
<dbReference type="Gene3D" id="1.20.120.1690">
    <property type="match status" value="1"/>
</dbReference>
<accession>A0A562WL49</accession>
<gene>
    <name evidence="2" type="ORF">JD81_04571</name>
</gene>
<sequence>MSTVPLGFDLHLEYDHFLSPADRELHGILTVTARVRDRRPVAGTDRPRLAGVRVGGWESTARPPTGMPAAPTAAAIVVPQVRLRIRTVAPNRVLFCRQVHPTVRDLTGVPVDDRTVDHPTGSWGEERREYHLCLAVDGTDRPRDEDLLAARIDLVVADTAQTPPVAALVRWTDDPTLPGQVDPRTAYDTGRRERSREVVDDGEGHDSDDFSAAGPLGRAVRLAAVAGDTRRLGELGLLVDAEDPAPGQVPVRDDPPRPEPAGWSYPRHDGPPPAGPGAAGGAVRTCRCGRGSPPDARYCERCGTEFDVPGPVPA</sequence>
<reference evidence="2 3" key="1">
    <citation type="submission" date="2019-07" db="EMBL/GenBank/DDBJ databases">
        <title>R&amp;d 2014.</title>
        <authorList>
            <person name="Klenk H.-P."/>
        </authorList>
    </citation>
    <scope>NUCLEOTIDE SEQUENCE [LARGE SCALE GENOMIC DNA]</scope>
    <source>
        <strain evidence="2 3">DSM 43912</strain>
    </source>
</reference>
<evidence type="ECO:0000256" key="1">
    <source>
        <dbReference type="SAM" id="MobiDB-lite"/>
    </source>
</evidence>
<protein>
    <submittedName>
        <fullName evidence="2">Uncharacterized protein</fullName>
    </submittedName>
</protein>
<organism evidence="2 3">
    <name type="scientific">Micromonospora sagamiensis</name>
    <dbReference type="NCBI Taxonomy" id="47875"/>
    <lineage>
        <taxon>Bacteria</taxon>
        <taxon>Bacillati</taxon>
        <taxon>Actinomycetota</taxon>
        <taxon>Actinomycetes</taxon>
        <taxon>Micromonosporales</taxon>
        <taxon>Micromonosporaceae</taxon>
        <taxon>Micromonospora</taxon>
    </lineage>
</organism>
<feature type="compositionally biased region" description="Basic and acidic residues" evidence="1">
    <location>
        <begin position="189"/>
        <end position="208"/>
    </location>
</feature>
<dbReference type="Proteomes" id="UP000319728">
    <property type="component" value="Unassembled WGS sequence"/>
</dbReference>
<evidence type="ECO:0000313" key="3">
    <source>
        <dbReference type="Proteomes" id="UP000319728"/>
    </source>
</evidence>
<keyword evidence="3" id="KW-1185">Reference proteome</keyword>
<feature type="region of interest" description="Disordered" evidence="1">
    <location>
        <begin position="176"/>
        <end position="213"/>
    </location>
</feature>
<feature type="region of interest" description="Disordered" evidence="1">
    <location>
        <begin position="237"/>
        <end position="283"/>
    </location>
</feature>
<name>A0A562WL49_9ACTN</name>
<dbReference type="EMBL" id="VLLP01000001">
    <property type="protein sequence ID" value="TWJ31019.1"/>
    <property type="molecule type" value="Genomic_DNA"/>
</dbReference>
<dbReference type="Gene3D" id="2.60.40.3670">
    <property type="match status" value="1"/>
</dbReference>
<dbReference type="OrthoDB" id="568872at2"/>
<proteinExistence type="predicted"/>